<evidence type="ECO:0000313" key="17">
    <source>
        <dbReference type="EMBL" id="ESO03424.1"/>
    </source>
</evidence>
<dbReference type="CDD" id="cd09876">
    <property type="entry name" value="PIN_Nob1-like"/>
    <property type="match status" value="1"/>
</dbReference>
<comment type="similarity">
    <text evidence="2 12">Belongs to the NOB1 family.</text>
</comment>
<dbReference type="InterPro" id="IPR036283">
    <property type="entry name" value="NOB1_Zf-like_sf"/>
</dbReference>
<feature type="compositionally biased region" description="Basic and acidic residues" evidence="14">
    <location>
        <begin position="527"/>
        <end position="541"/>
    </location>
</feature>
<dbReference type="OrthoDB" id="446759at2759"/>
<keyword evidence="5" id="KW-0540">Nuclease</keyword>
<keyword evidence="8" id="KW-0378">Hydrolase</keyword>
<dbReference type="Pfam" id="PF08772">
    <property type="entry name" value="Zn_ribbon_NOB1"/>
    <property type="match status" value="1"/>
</dbReference>
<dbReference type="FunCoup" id="T1FTI8">
    <property type="interactions" value="1081"/>
</dbReference>
<dbReference type="AlphaFoldDB" id="T1FTI8"/>
<dbReference type="EMBL" id="KB096633">
    <property type="protein sequence ID" value="ESO03424.1"/>
    <property type="molecule type" value="Genomic_DNA"/>
</dbReference>
<feature type="compositionally biased region" description="Acidic residues" evidence="14">
    <location>
        <begin position="306"/>
        <end position="334"/>
    </location>
</feature>
<comment type="subcellular location">
    <subcellularLocation>
        <location evidence="1 12">Nucleus</location>
    </subcellularLocation>
</comment>
<reference evidence="17 19" key="2">
    <citation type="journal article" date="2013" name="Nature">
        <title>Insights into bilaterian evolution from three spiralian genomes.</title>
        <authorList>
            <person name="Simakov O."/>
            <person name="Marletaz F."/>
            <person name="Cho S.J."/>
            <person name="Edsinger-Gonzales E."/>
            <person name="Havlak P."/>
            <person name="Hellsten U."/>
            <person name="Kuo D.H."/>
            <person name="Larsson T."/>
            <person name="Lv J."/>
            <person name="Arendt D."/>
            <person name="Savage R."/>
            <person name="Osoegawa K."/>
            <person name="de Jong P."/>
            <person name="Grimwood J."/>
            <person name="Chapman J.A."/>
            <person name="Shapiro H."/>
            <person name="Aerts A."/>
            <person name="Otillar R.P."/>
            <person name="Terry A.Y."/>
            <person name="Boore J.L."/>
            <person name="Grigoriev I.V."/>
            <person name="Lindberg D.R."/>
            <person name="Seaver E.C."/>
            <person name="Weisblat D.A."/>
            <person name="Putnam N.H."/>
            <person name="Rokhsar D.S."/>
        </authorList>
    </citation>
    <scope>NUCLEOTIDE SEQUENCE</scope>
</reference>
<dbReference type="EnsemblMetazoa" id="HelroT192032">
    <property type="protein sequence ID" value="HelroP192032"/>
    <property type="gene ID" value="HelroG192032"/>
</dbReference>
<organism evidence="18 19">
    <name type="scientific">Helobdella robusta</name>
    <name type="common">Californian leech</name>
    <dbReference type="NCBI Taxonomy" id="6412"/>
    <lineage>
        <taxon>Eukaryota</taxon>
        <taxon>Metazoa</taxon>
        <taxon>Spiralia</taxon>
        <taxon>Lophotrochozoa</taxon>
        <taxon>Annelida</taxon>
        <taxon>Clitellata</taxon>
        <taxon>Hirudinea</taxon>
        <taxon>Rhynchobdellida</taxon>
        <taxon>Glossiphoniidae</taxon>
        <taxon>Helobdella</taxon>
    </lineage>
</organism>
<evidence type="ECO:0000256" key="11">
    <source>
        <dbReference type="ARBA" id="ARBA00045628"/>
    </source>
</evidence>
<keyword evidence="9 12" id="KW-0862">Zinc</keyword>
<feature type="region of interest" description="Disordered" evidence="14">
    <location>
        <begin position="527"/>
        <end position="547"/>
    </location>
</feature>
<evidence type="ECO:0000256" key="13">
    <source>
        <dbReference type="PIRSR" id="PIRSR037125-1"/>
    </source>
</evidence>
<dbReference type="InterPro" id="IPR039907">
    <property type="entry name" value="NOB1"/>
</dbReference>
<name>T1FTI8_HELRO</name>
<accession>T1FTI8</accession>
<evidence type="ECO:0000313" key="19">
    <source>
        <dbReference type="Proteomes" id="UP000015101"/>
    </source>
</evidence>
<dbReference type="GO" id="GO:0030688">
    <property type="term" value="C:preribosome, small subunit precursor"/>
    <property type="evidence" value="ECO:0000318"/>
    <property type="project" value="GO_Central"/>
</dbReference>
<evidence type="ECO:0000256" key="10">
    <source>
        <dbReference type="ARBA" id="ARBA00023242"/>
    </source>
</evidence>
<keyword evidence="7" id="KW-0863">Zinc-finger</keyword>
<evidence type="ECO:0000259" key="16">
    <source>
        <dbReference type="Pfam" id="PF17146"/>
    </source>
</evidence>
<feature type="binding site" evidence="13">
    <location>
        <position position="416"/>
    </location>
    <ligand>
        <name>Zn(2+)</name>
        <dbReference type="ChEBI" id="CHEBI:29105"/>
    </ligand>
</feature>
<feature type="compositionally biased region" description="Acidic residues" evidence="14">
    <location>
        <begin position="252"/>
        <end position="296"/>
    </location>
</feature>
<dbReference type="RefSeq" id="XP_009018572.1">
    <property type="nucleotide sequence ID" value="XM_009020324.1"/>
</dbReference>
<feature type="region of interest" description="Disordered" evidence="14">
    <location>
        <begin position="158"/>
        <end position="197"/>
    </location>
</feature>
<dbReference type="HOGENOM" id="CLU_024666_2_0_1"/>
<reference evidence="19" key="1">
    <citation type="submission" date="2012-12" db="EMBL/GenBank/DDBJ databases">
        <authorList>
            <person name="Hellsten U."/>
            <person name="Grimwood J."/>
            <person name="Chapman J.A."/>
            <person name="Shapiro H."/>
            <person name="Aerts A."/>
            <person name="Otillar R.P."/>
            <person name="Terry A.Y."/>
            <person name="Boore J.L."/>
            <person name="Simakov O."/>
            <person name="Marletaz F."/>
            <person name="Cho S.-J."/>
            <person name="Edsinger-Gonzales E."/>
            <person name="Havlak P."/>
            <person name="Kuo D.-H."/>
            <person name="Larsson T."/>
            <person name="Lv J."/>
            <person name="Arendt D."/>
            <person name="Savage R."/>
            <person name="Osoegawa K."/>
            <person name="de Jong P."/>
            <person name="Lindberg D.R."/>
            <person name="Seaver E.C."/>
            <person name="Weisblat D.A."/>
            <person name="Putnam N.H."/>
            <person name="Grigoriev I.V."/>
            <person name="Rokhsar D.S."/>
        </authorList>
    </citation>
    <scope>NUCLEOTIDE SEQUENCE</scope>
</reference>
<evidence type="ECO:0000256" key="2">
    <source>
        <dbReference type="ARBA" id="ARBA00005858"/>
    </source>
</evidence>
<dbReference type="PANTHER" id="PTHR12814:SF2">
    <property type="entry name" value="RNA-BINDING PROTEIN NOB1"/>
    <property type="match status" value="1"/>
</dbReference>
<evidence type="ECO:0000256" key="1">
    <source>
        <dbReference type="ARBA" id="ARBA00004123"/>
    </source>
</evidence>
<dbReference type="GeneID" id="20212135"/>
<dbReference type="PIRSF" id="PIRSF037125">
    <property type="entry name" value="D-site_20S_pre-rRNA_nuclease"/>
    <property type="match status" value="1"/>
</dbReference>
<feature type="domain" description="Nin one binding (NOB1) Zn-ribbon-like" evidence="15">
    <location>
        <begin position="391"/>
        <end position="462"/>
    </location>
</feature>
<evidence type="ECO:0000256" key="9">
    <source>
        <dbReference type="ARBA" id="ARBA00022833"/>
    </source>
</evidence>
<evidence type="ECO:0000256" key="7">
    <source>
        <dbReference type="ARBA" id="ARBA00022771"/>
    </source>
</evidence>
<dbReference type="GO" id="GO:0030490">
    <property type="term" value="P:maturation of SSU-rRNA"/>
    <property type="evidence" value="ECO:0000318"/>
    <property type="project" value="GO_Central"/>
</dbReference>
<protein>
    <recommendedName>
        <fullName evidence="3 12">RNA-binding protein NOB1</fullName>
    </recommendedName>
</protein>
<evidence type="ECO:0000313" key="18">
    <source>
        <dbReference type="EnsemblMetazoa" id="HelroP192032"/>
    </source>
</evidence>
<evidence type="ECO:0000256" key="6">
    <source>
        <dbReference type="ARBA" id="ARBA00022723"/>
    </source>
</evidence>
<sequence>MMGDNVSNNITRGVLHLVVDSAGFIRNAPLKDLGENIYTIQEVVSEIKDPATRMRLQVLPYDLNFRCPSHDSIKAVTDFSKKTGDYQSLSAVDLRVLALTYQLEVEHVGKDHIKTASTKTVKCEIKNSRTDPLPIGFYSSKKQKTTTSECQNEILTPANTPAQQHELNDDNNNNNNEEDVGKNIIINNTNDDDGNKGNNTSDVANICTNNNNIYNGGNYSFERNNDDSDGKFGIDICKLSLALKNAAKKDGESDENEERDDDDGDKEEETCSADDSHDDDDNDDDDKSESEEDFEGETTMQGDVANEGDDDDEEEEEEEEDDKNKDDDDDDDDGGWVTVSNIKSLMKSNPNQHINTVNEQIVVACLTTDFAMQNVLIQMGLRVLSVDGLLIKQTKNYVLRCHACLKITKNMMKKFCSHCGNQTLQKVSMSIAEDGSVVCHLSKYKIPSARGTRYSLPMPKGGKYNHDPILCEDQLKTKQRTKKMSKVVDVFDPDYLGLSSPFALNDVTSRATSLGFNKKSRRSDVVDVFDGRRKNPNESRKKTGRRK</sequence>
<evidence type="ECO:0000256" key="3">
    <source>
        <dbReference type="ARBA" id="ARBA00018439"/>
    </source>
</evidence>
<dbReference type="GO" id="GO:0016787">
    <property type="term" value="F:hydrolase activity"/>
    <property type="evidence" value="ECO:0007669"/>
    <property type="project" value="UniProtKB-KW"/>
</dbReference>
<dbReference type="KEGG" id="hro:HELRODRAFT_192032"/>
<dbReference type="InterPro" id="IPR014881">
    <property type="entry name" value="NOB1_Zn-bd"/>
</dbReference>
<dbReference type="EMBL" id="AMQM01004686">
    <property type="status" value="NOT_ANNOTATED_CDS"/>
    <property type="molecule type" value="Genomic_DNA"/>
</dbReference>
<dbReference type="Proteomes" id="UP000015101">
    <property type="component" value="Unassembled WGS sequence"/>
</dbReference>
<evidence type="ECO:0000256" key="12">
    <source>
        <dbReference type="PIRNR" id="PIRNR037125"/>
    </source>
</evidence>
<evidence type="ECO:0000259" key="15">
    <source>
        <dbReference type="Pfam" id="PF08772"/>
    </source>
</evidence>
<dbReference type="OMA" id="GYELECE"/>
<gene>
    <name evidence="18" type="primary">20212135</name>
    <name evidence="17" type="ORF">HELRODRAFT_192032</name>
</gene>
<feature type="region of interest" description="Disordered" evidence="14">
    <location>
        <begin position="246"/>
        <end position="336"/>
    </location>
</feature>
<feature type="binding site" evidence="13">
    <location>
        <position position="401"/>
    </location>
    <ligand>
        <name>Zn(2+)</name>
        <dbReference type="ChEBI" id="CHEBI:29105"/>
    </ligand>
</feature>
<evidence type="ECO:0000256" key="5">
    <source>
        <dbReference type="ARBA" id="ARBA00022722"/>
    </source>
</evidence>
<keyword evidence="4" id="KW-0597">Phosphoprotein</keyword>
<proteinExistence type="inferred from homology"/>
<evidence type="ECO:0000256" key="4">
    <source>
        <dbReference type="ARBA" id="ARBA00022553"/>
    </source>
</evidence>
<dbReference type="PANTHER" id="PTHR12814">
    <property type="entry name" value="RNA-BINDING PROTEIN NOB1"/>
    <property type="match status" value="1"/>
</dbReference>
<dbReference type="InterPro" id="IPR033411">
    <property type="entry name" value="Ribonuclease_PIN"/>
</dbReference>
<keyword evidence="10 12" id="KW-0539">Nucleus</keyword>
<dbReference type="CTD" id="20212135"/>
<dbReference type="eggNOG" id="KOG2463">
    <property type="taxonomic scope" value="Eukaryota"/>
</dbReference>
<feature type="binding site" evidence="13">
    <location>
        <position position="419"/>
    </location>
    <ligand>
        <name>Zn(2+)</name>
        <dbReference type="ChEBI" id="CHEBI:29105"/>
    </ligand>
</feature>
<reference evidence="18" key="3">
    <citation type="submission" date="2015-06" db="UniProtKB">
        <authorList>
            <consortium name="EnsemblMetazoa"/>
        </authorList>
    </citation>
    <scope>IDENTIFICATION</scope>
</reference>
<keyword evidence="19" id="KW-1185">Reference proteome</keyword>
<feature type="binding site" evidence="13">
    <location>
        <position position="404"/>
    </location>
    <ligand>
        <name>Zn(2+)</name>
        <dbReference type="ChEBI" id="CHEBI:29105"/>
    </ligand>
</feature>
<dbReference type="GO" id="GO:0004521">
    <property type="term" value="F:RNA endonuclease activity"/>
    <property type="evidence" value="ECO:0000318"/>
    <property type="project" value="GO_Central"/>
</dbReference>
<dbReference type="STRING" id="6412.T1FTI8"/>
<dbReference type="FunFam" id="3.40.50.1010:FF:000018">
    <property type="entry name" value="RNA-binding protein NOB1"/>
    <property type="match status" value="1"/>
</dbReference>
<evidence type="ECO:0000256" key="14">
    <source>
        <dbReference type="SAM" id="MobiDB-lite"/>
    </source>
</evidence>
<dbReference type="GO" id="GO:0008270">
    <property type="term" value="F:zinc ion binding"/>
    <property type="evidence" value="ECO:0007669"/>
    <property type="project" value="UniProtKB-KW"/>
</dbReference>
<comment type="function">
    <text evidence="11">May play a role in mRNA degradation. Endonuclease required for processing of 20S pre-rRNA precursor and biogenesis of 40S ribosomal subunits.</text>
</comment>
<dbReference type="Pfam" id="PF17146">
    <property type="entry name" value="PIN_6"/>
    <property type="match status" value="1"/>
</dbReference>
<dbReference type="Gene3D" id="6.20.210.10">
    <property type="entry name" value="Nin one binding (NOB1), Zn-ribbon-like"/>
    <property type="match status" value="1"/>
</dbReference>
<evidence type="ECO:0000256" key="8">
    <source>
        <dbReference type="ARBA" id="ARBA00022801"/>
    </source>
</evidence>
<dbReference type="InterPro" id="IPR017117">
    <property type="entry name" value="Nob1_euk"/>
</dbReference>
<dbReference type="GO" id="GO:0005634">
    <property type="term" value="C:nucleus"/>
    <property type="evidence" value="ECO:0007669"/>
    <property type="project" value="UniProtKB-SubCell"/>
</dbReference>
<dbReference type="Gene3D" id="3.40.50.1010">
    <property type="entry name" value="5'-nuclease"/>
    <property type="match status" value="1"/>
</dbReference>
<keyword evidence="6 12" id="KW-0479">Metal-binding</keyword>
<dbReference type="InParanoid" id="T1FTI8"/>
<dbReference type="SUPFAM" id="SSF144206">
    <property type="entry name" value="NOB1 zinc finger-like"/>
    <property type="match status" value="1"/>
</dbReference>
<feature type="domain" description="Ribonuclease PIN" evidence="16">
    <location>
        <begin position="17"/>
        <end position="103"/>
    </location>
</feature>